<name>A0A084W4Z3_ANOSI</name>
<gene>
    <name evidence="2" type="ORF">ZHAS_00013230</name>
</gene>
<sequence length="83" mass="9496">MWHLAWEEGFLLVATHQKGRSTRRESITVNTDGSWEDANECWNFGERTFIVFVGNGFAFARGKLAFAVRLILRFAMLRCGRAA</sequence>
<keyword evidence="4" id="KW-1185">Reference proteome</keyword>
<dbReference type="VEuPathDB" id="VectorBase:ASIC013230"/>
<dbReference type="EMBL" id="KE525302">
    <property type="protein sequence ID" value="KFB45287.1"/>
    <property type="molecule type" value="Genomic_DNA"/>
</dbReference>
<protein>
    <submittedName>
        <fullName evidence="2 3">Putative RTX toxin</fullName>
    </submittedName>
</protein>
<keyword evidence="1" id="KW-0472">Membrane</keyword>
<evidence type="ECO:0000256" key="1">
    <source>
        <dbReference type="SAM" id="Phobius"/>
    </source>
</evidence>
<organism evidence="2">
    <name type="scientific">Anopheles sinensis</name>
    <name type="common">Mosquito</name>
    <dbReference type="NCBI Taxonomy" id="74873"/>
    <lineage>
        <taxon>Eukaryota</taxon>
        <taxon>Metazoa</taxon>
        <taxon>Ecdysozoa</taxon>
        <taxon>Arthropoda</taxon>
        <taxon>Hexapoda</taxon>
        <taxon>Insecta</taxon>
        <taxon>Pterygota</taxon>
        <taxon>Neoptera</taxon>
        <taxon>Endopterygota</taxon>
        <taxon>Diptera</taxon>
        <taxon>Nematocera</taxon>
        <taxon>Culicoidea</taxon>
        <taxon>Culicidae</taxon>
        <taxon>Anophelinae</taxon>
        <taxon>Anopheles</taxon>
    </lineage>
</organism>
<reference evidence="2 4" key="1">
    <citation type="journal article" date="2014" name="BMC Genomics">
        <title>Genome sequence of Anopheles sinensis provides insight into genetics basis of mosquito competence for malaria parasites.</title>
        <authorList>
            <person name="Zhou D."/>
            <person name="Zhang D."/>
            <person name="Ding G."/>
            <person name="Shi L."/>
            <person name="Hou Q."/>
            <person name="Ye Y."/>
            <person name="Xu Y."/>
            <person name="Zhou H."/>
            <person name="Xiong C."/>
            <person name="Li S."/>
            <person name="Yu J."/>
            <person name="Hong S."/>
            <person name="Yu X."/>
            <person name="Zou P."/>
            <person name="Chen C."/>
            <person name="Chang X."/>
            <person name="Wang W."/>
            <person name="Lv Y."/>
            <person name="Sun Y."/>
            <person name="Ma L."/>
            <person name="Shen B."/>
            <person name="Zhu C."/>
        </authorList>
    </citation>
    <scope>NUCLEOTIDE SEQUENCE [LARGE SCALE GENOMIC DNA]</scope>
</reference>
<dbReference type="Proteomes" id="UP000030765">
    <property type="component" value="Unassembled WGS sequence"/>
</dbReference>
<reference evidence="3" key="2">
    <citation type="submission" date="2020-05" db="UniProtKB">
        <authorList>
            <consortium name="EnsemblMetazoa"/>
        </authorList>
    </citation>
    <scope>IDENTIFICATION</scope>
</reference>
<dbReference type="EMBL" id="ATLV01020425">
    <property type="status" value="NOT_ANNOTATED_CDS"/>
    <property type="molecule type" value="Genomic_DNA"/>
</dbReference>
<proteinExistence type="predicted"/>
<keyword evidence="1" id="KW-1133">Transmembrane helix</keyword>
<evidence type="ECO:0000313" key="2">
    <source>
        <dbReference type="EMBL" id="KFB45287.1"/>
    </source>
</evidence>
<keyword evidence="1" id="KW-0812">Transmembrane</keyword>
<feature type="transmembrane region" description="Helical" evidence="1">
    <location>
        <begin position="49"/>
        <end position="72"/>
    </location>
</feature>
<evidence type="ECO:0000313" key="4">
    <source>
        <dbReference type="Proteomes" id="UP000030765"/>
    </source>
</evidence>
<dbReference type="AlphaFoldDB" id="A0A084W4Z3"/>
<evidence type="ECO:0000313" key="3">
    <source>
        <dbReference type="EnsemblMetazoa" id="ASIC013230-PA"/>
    </source>
</evidence>
<dbReference type="EnsemblMetazoa" id="ASIC013230-RA">
    <property type="protein sequence ID" value="ASIC013230-PA"/>
    <property type="gene ID" value="ASIC013230"/>
</dbReference>
<accession>A0A084W4Z3</accession>